<dbReference type="Gene3D" id="3.30.40.10">
    <property type="entry name" value="Zinc/RING finger domain, C3HC4 (zinc finger)"/>
    <property type="match status" value="1"/>
</dbReference>
<dbReference type="InterPro" id="IPR004181">
    <property type="entry name" value="Znf_MIZ"/>
</dbReference>
<reference evidence="7" key="2">
    <citation type="submission" date="2015-08" db="UniProtKB">
        <authorList>
            <consortium name="WormBaseParasite"/>
        </authorList>
    </citation>
    <scope>IDENTIFICATION</scope>
</reference>
<dbReference type="PANTHER" id="PTHR10782:SF4">
    <property type="entry name" value="TONALLI, ISOFORM E"/>
    <property type="match status" value="1"/>
</dbReference>
<keyword evidence="6" id="KW-1185">Reference proteome</keyword>
<dbReference type="Proteomes" id="UP000035680">
    <property type="component" value="Unassembled WGS sequence"/>
</dbReference>
<dbReference type="PANTHER" id="PTHR10782">
    <property type="entry name" value="ZINC FINGER MIZ DOMAIN-CONTAINING PROTEIN"/>
    <property type="match status" value="1"/>
</dbReference>
<organism evidence="6 7">
    <name type="scientific">Strongyloides venezuelensis</name>
    <name type="common">Threadworm</name>
    <dbReference type="NCBI Taxonomy" id="75913"/>
    <lineage>
        <taxon>Eukaryota</taxon>
        <taxon>Metazoa</taxon>
        <taxon>Ecdysozoa</taxon>
        <taxon>Nematoda</taxon>
        <taxon>Chromadorea</taxon>
        <taxon>Rhabditida</taxon>
        <taxon>Tylenchina</taxon>
        <taxon>Panagrolaimomorpha</taxon>
        <taxon>Strongyloidoidea</taxon>
        <taxon>Strongyloididae</taxon>
        <taxon>Strongyloides</taxon>
    </lineage>
</organism>
<proteinExistence type="predicted"/>
<feature type="domain" description="SP-RING-type" evidence="5">
    <location>
        <begin position="296"/>
        <end position="377"/>
    </location>
</feature>
<dbReference type="GO" id="GO:0000785">
    <property type="term" value="C:chromatin"/>
    <property type="evidence" value="ECO:0007669"/>
    <property type="project" value="TreeGrafter"/>
</dbReference>
<evidence type="ECO:0000313" key="6">
    <source>
        <dbReference type="Proteomes" id="UP000035680"/>
    </source>
</evidence>
<sequence length="466" mass="55056">MDNNLSNLDSELLTFRNIVSEKFEIDDFLYCFEKLWSISTEIKNNLRSELLKVLFNFNSNNFAETVIFQRVSSRGYFPPRVQERIEKNFALQPDVPSQIKKPIAKTRNISMKKLYFHKNIENLSGWKFVKSCNAINPIYINFMLPGNFYQYLRKFQAEGPSQYCIILRCTRCTNYVGSEPLKDWYPISMKMFIDKSEYTHLLPREIFNSNLIRKERISAPTIINDALLDFPDYMKDNAPIKLKLQFDRIKNEKQEFAFGIFKTVKVATKDILNEVVRRNRTDLITFNEHLKKFMSTSDGIFLKSVRVALRSSITSERIKIPFRGRNCHHISPDDLENYITINERSEAWLCKICKKPCTPDDIMVDEFYIKILERHSGINEIKLYSNMTYKLPQDNRIYKIKIPDICNNNRTKDKPITKIKVDKNIQSNKTKFFAWCNKPILRSNVIECITISDQSDQELQPKRRRL</sequence>
<dbReference type="PROSITE" id="PS51044">
    <property type="entry name" value="ZF_SP_RING"/>
    <property type="match status" value="1"/>
</dbReference>
<keyword evidence="2 4" id="KW-0863">Zinc-finger</keyword>
<dbReference type="GO" id="GO:0061665">
    <property type="term" value="F:SUMO ligase activity"/>
    <property type="evidence" value="ECO:0007669"/>
    <property type="project" value="TreeGrafter"/>
</dbReference>
<dbReference type="GO" id="GO:0008270">
    <property type="term" value="F:zinc ion binding"/>
    <property type="evidence" value="ECO:0007669"/>
    <property type="project" value="UniProtKB-KW"/>
</dbReference>
<dbReference type="InterPro" id="IPR013083">
    <property type="entry name" value="Znf_RING/FYVE/PHD"/>
</dbReference>
<keyword evidence="3" id="KW-0862">Zinc</keyword>
<dbReference type="WBParaSite" id="SVE_1055400.1">
    <property type="protein sequence ID" value="SVE_1055400.1"/>
    <property type="gene ID" value="SVE_1055400"/>
</dbReference>
<dbReference type="GO" id="GO:0016925">
    <property type="term" value="P:protein sumoylation"/>
    <property type="evidence" value="ECO:0007669"/>
    <property type="project" value="TreeGrafter"/>
</dbReference>
<evidence type="ECO:0000313" key="7">
    <source>
        <dbReference type="WBParaSite" id="SVE_1055400.1"/>
    </source>
</evidence>
<protein>
    <submittedName>
        <fullName evidence="7">SP-RING-type domain-containing protein</fullName>
    </submittedName>
</protein>
<dbReference type="Pfam" id="PF02891">
    <property type="entry name" value="zf-MIZ"/>
    <property type="match status" value="1"/>
</dbReference>
<evidence type="ECO:0000256" key="1">
    <source>
        <dbReference type="ARBA" id="ARBA00022723"/>
    </source>
</evidence>
<dbReference type="STRING" id="75913.A0A0K0FNH4"/>
<evidence type="ECO:0000256" key="2">
    <source>
        <dbReference type="ARBA" id="ARBA00022771"/>
    </source>
</evidence>
<keyword evidence="1" id="KW-0479">Metal-binding</keyword>
<evidence type="ECO:0000256" key="3">
    <source>
        <dbReference type="ARBA" id="ARBA00022833"/>
    </source>
</evidence>
<evidence type="ECO:0000259" key="5">
    <source>
        <dbReference type="PROSITE" id="PS51044"/>
    </source>
</evidence>
<evidence type="ECO:0000256" key="4">
    <source>
        <dbReference type="PROSITE-ProRule" id="PRU00452"/>
    </source>
</evidence>
<reference evidence="6" key="1">
    <citation type="submission" date="2014-07" db="EMBL/GenBank/DDBJ databases">
        <authorList>
            <person name="Martin A.A"/>
            <person name="De Silva N."/>
        </authorList>
    </citation>
    <scope>NUCLEOTIDE SEQUENCE</scope>
</reference>
<dbReference type="AlphaFoldDB" id="A0A0K0FNH4"/>
<name>A0A0K0FNH4_STRVS</name>
<accession>A0A0K0FNH4</accession>